<protein>
    <submittedName>
        <fullName evidence="2">Uncharacterized protein</fullName>
    </submittedName>
</protein>
<dbReference type="EMBL" id="CM004470">
    <property type="protein sequence ID" value="OCT89100.1"/>
    <property type="molecule type" value="Genomic_DNA"/>
</dbReference>
<feature type="transmembrane region" description="Helical" evidence="1">
    <location>
        <begin position="41"/>
        <end position="59"/>
    </location>
</feature>
<keyword evidence="1" id="KW-0472">Membrane</keyword>
<proteinExistence type="predicted"/>
<name>A0A974DDW0_XENLA</name>
<accession>A0A974DDW0</accession>
<dbReference type="AlphaFoldDB" id="A0A974DDW0"/>
<evidence type="ECO:0000313" key="3">
    <source>
        <dbReference type="Proteomes" id="UP000694892"/>
    </source>
</evidence>
<organism evidence="2 3">
    <name type="scientific">Xenopus laevis</name>
    <name type="common">African clawed frog</name>
    <dbReference type="NCBI Taxonomy" id="8355"/>
    <lineage>
        <taxon>Eukaryota</taxon>
        <taxon>Metazoa</taxon>
        <taxon>Chordata</taxon>
        <taxon>Craniata</taxon>
        <taxon>Vertebrata</taxon>
        <taxon>Euteleostomi</taxon>
        <taxon>Amphibia</taxon>
        <taxon>Batrachia</taxon>
        <taxon>Anura</taxon>
        <taxon>Pipoidea</taxon>
        <taxon>Pipidae</taxon>
        <taxon>Xenopodinae</taxon>
        <taxon>Xenopus</taxon>
        <taxon>Xenopus</taxon>
    </lineage>
</organism>
<gene>
    <name evidence="2" type="ORF">XELAEV_18017718mg</name>
</gene>
<evidence type="ECO:0000313" key="2">
    <source>
        <dbReference type="EMBL" id="OCT89100.1"/>
    </source>
</evidence>
<keyword evidence="1" id="KW-1133">Transmembrane helix</keyword>
<dbReference type="Proteomes" id="UP000694892">
    <property type="component" value="Chromosome 3L"/>
</dbReference>
<sequence length="66" mass="7600">MNSSRRIHSLRAHRQRIPVNYVDSWQCQSCSCSSRCCVDELATYLLITIIILLALWGALARKDTYV</sequence>
<evidence type="ECO:0000256" key="1">
    <source>
        <dbReference type="SAM" id="Phobius"/>
    </source>
</evidence>
<keyword evidence="1" id="KW-0812">Transmembrane</keyword>
<reference evidence="3" key="1">
    <citation type="journal article" date="2016" name="Nature">
        <title>Genome evolution in the allotetraploid frog Xenopus laevis.</title>
        <authorList>
            <person name="Session A.M."/>
            <person name="Uno Y."/>
            <person name="Kwon T."/>
            <person name="Chapman J.A."/>
            <person name="Toyoda A."/>
            <person name="Takahashi S."/>
            <person name="Fukui A."/>
            <person name="Hikosaka A."/>
            <person name="Suzuki A."/>
            <person name="Kondo M."/>
            <person name="van Heeringen S.J."/>
            <person name="Quigley I."/>
            <person name="Heinz S."/>
            <person name="Ogino H."/>
            <person name="Ochi H."/>
            <person name="Hellsten U."/>
            <person name="Lyons J.B."/>
            <person name="Simakov O."/>
            <person name="Putnam N."/>
            <person name="Stites J."/>
            <person name="Kuroki Y."/>
            <person name="Tanaka T."/>
            <person name="Michiue T."/>
            <person name="Watanabe M."/>
            <person name="Bogdanovic O."/>
            <person name="Lister R."/>
            <person name="Georgiou G."/>
            <person name="Paranjpe S.S."/>
            <person name="van Kruijsbergen I."/>
            <person name="Shu S."/>
            <person name="Carlson J."/>
            <person name="Kinoshita T."/>
            <person name="Ohta Y."/>
            <person name="Mawaribuchi S."/>
            <person name="Jenkins J."/>
            <person name="Grimwood J."/>
            <person name="Schmutz J."/>
            <person name="Mitros T."/>
            <person name="Mozaffari S.V."/>
            <person name="Suzuki Y."/>
            <person name="Haramoto Y."/>
            <person name="Yamamoto T.S."/>
            <person name="Takagi C."/>
            <person name="Heald R."/>
            <person name="Miller K."/>
            <person name="Haudenschild C."/>
            <person name="Kitzman J."/>
            <person name="Nakayama T."/>
            <person name="Izutsu Y."/>
            <person name="Robert J."/>
            <person name="Fortriede J."/>
            <person name="Burns K."/>
            <person name="Lotay V."/>
            <person name="Karimi K."/>
            <person name="Yasuoka Y."/>
            <person name="Dichmann D.S."/>
            <person name="Flajnik M.F."/>
            <person name="Houston D.W."/>
            <person name="Shendure J."/>
            <person name="DuPasquier L."/>
            <person name="Vize P.D."/>
            <person name="Zorn A.M."/>
            <person name="Ito M."/>
            <person name="Marcotte E.M."/>
            <person name="Wallingford J.B."/>
            <person name="Ito Y."/>
            <person name="Asashima M."/>
            <person name="Ueno N."/>
            <person name="Matsuda Y."/>
            <person name="Veenstra G.J."/>
            <person name="Fujiyama A."/>
            <person name="Harland R.M."/>
            <person name="Taira M."/>
            <person name="Rokhsar D.S."/>
        </authorList>
    </citation>
    <scope>NUCLEOTIDE SEQUENCE [LARGE SCALE GENOMIC DNA]</scope>
    <source>
        <strain evidence="3">J</strain>
    </source>
</reference>